<protein>
    <submittedName>
        <fullName evidence="1">Uncharacterized protein</fullName>
    </submittedName>
</protein>
<comment type="caution">
    <text evidence="1">The sequence shown here is derived from an EMBL/GenBank/DDBJ whole genome shotgun (WGS) entry which is preliminary data.</text>
</comment>
<proteinExistence type="predicted"/>
<reference evidence="1" key="1">
    <citation type="submission" date="2009-10" db="EMBL/GenBank/DDBJ databases">
        <title>Diversity of trophic interactions inside an arsenic-rich microbial ecosystem.</title>
        <authorList>
            <person name="Bertin P.N."/>
            <person name="Heinrich-Salmeron A."/>
            <person name="Pelletier E."/>
            <person name="Goulhen-Chollet F."/>
            <person name="Arsene-Ploetze F."/>
            <person name="Gallien S."/>
            <person name="Calteau A."/>
            <person name="Vallenet D."/>
            <person name="Casiot C."/>
            <person name="Chane-Woon-Ming B."/>
            <person name="Giloteaux L."/>
            <person name="Barakat M."/>
            <person name="Bonnefoy V."/>
            <person name="Bruneel O."/>
            <person name="Chandler M."/>
            <person name="Cleiss J."/>
            <person name="Duran R."/>
            <person name="Elbaz-Poulichet F."/>
            <person name="Fonknechten N."/>
            <person name="Lauga B."/>
            <person name="Mornico D."/>
            <person name="Ortet P."/>
            <person name="Schaeffer C."/>
            <person name="Siguier P."/>
            <person name="Alexander Thil Smith A."/>
            <person name="Van Dorsselaer A."/>
            <person name="Weissenbach J."/>
            <person name="Medigue C."/>
            <person name="Le Paslier D."/>
        </authorList>
    </citation>
    <scope>NUCLEOTIDE SEQUENCE</scope>
</reference>
<sequence>MILFPAVAVRVECEVKILRTLFARLAQGERYRDQGLTLFQSGASYSALERVGPCTGSVDPWPCA</sequence>
<accession>E6Q8Z9</accession>
<organism evidence="1">
    <name type="scientific">mine drainage metagenome</name>
    <dbReference type="NCBI Taxonomy" id="410659"/>
    <lineage>
        <taxon>unclassified sequences</taxon>
        <taxon>metagenomes</taxon>
        <taxon>ecological metagenomes</taxon>
    </lineage>
</organism>
<name>E6Q8Z9_9ZZZZ</name>
<dbReference type="EMBL" id="CABP01000022">
    <property type="protein sequence ID" value="CBI03675.1"/>
    <property type="molecule type" value="Genomic_DNA"/>
</dbReference>
<dbReference type="AlphaFoldDB" id="E6Q8Z9"/>
<gene>
    <name evidence="1" type="ORF">CARN5_2903</name>
</gene>
<evidence type="ECO:0000313" key="1">
    <source>
        <dbReference type="EMBL" id="CBI03675.1"/>
    </source>
</evidence>